<protein>
    <submittedName>
        <fullName evidence="1">Uncharacterized protein</fullName>
    </submittedName>
</protein>
<sequence>MHKGRPFKGRDRIYWNTFFSDGLYHSSINVCIYIGTRTALPLQTSSLNSCIRTECKRANGHRSALRLQTSTSTARAGELALSTTTFGGLDRGRKHGGEVCAVGRKQLAGESSLSDFDNESSVQCRGLRS</sequence>
<proteinExistence type="predicted"/>
<dbReference type="Proteomes" id="UP000299102">
    <property type="component" value="Unassembled WGS sequence"/>
</dbReference>
<accession>A0A4C1TKW3</accession>
<organism evidence="1 2">
    <name type="scientific">Eumeta variegata</name>
    <name type="common">Bagworm moth</name>
    <name type="synonym">Eumeta japonica</name>
    <dbReference type="NCBI Taxonomy" id="151549"/>
    <lineage>
        <taxon>Eukaryota</taxon>
        <taxon>Metazoa</taxon>
        <taxon>Ecdysozoa</taxon>
        <taxon>Arthropoda</taxon>
        <taxon>Hexapoda</taxon>
        <taxon>Insecta</taxon>
        <taxon>Pterygota</taxon>
        <taxon>Neoptera</taxon>
        <taxon>Endopterygota</taxon>
        <taxon>Lepidoptera</taxon>
        <taxon>Glossata</taxon>
        <taxon>Ditrysia</taxon>
        <taxon>Tineoidea</taxon>
        <taxon>Psychidae</taxon>
        <taxon>Oiketicinae</taxon>
        <taxon>Eumeta</taxon>
    </lineage>
</organism>
<evidence type="ECO:0000313" key="1">
    <source>
        <dbReference type="EMBL" id="GBP14087.1"/>
    </source>
</evidence>
<gene>
    <name evidence="1" type="ORF">EVAR_102764_1</name>
</gene>
<name>A0A4C1TKW3_EUMVA</name>
<dbReference type="AlphaFoldDB" id="A0A4C1TKW3"/>
<keyword evidence="2" id="KW-1185">Reference proteome</keyword>
<reference evidence="1 2" key="1">
    <citation type="journal article" date="2019" name="Commun. Biol.">
        <title>The bagworm genome reveals a unique fibroin gene that provides high tensile strength.</title>
        <authorList>
            <person name="Kono N."/>
            <person name="Nakamura H."/>
            <person name="Ohtoshi R."/>
            <person name="Tomita M."/>
            <person name="Numata K."/>
            <person name="Arakawa K."/>
        </authorList>
    </citation>
    <scope>NUCLEOTIDE SEQUENCE [LARGE SCALE GENOMIC DNA]</scope>
</reference>
<comment type="caution">
    <text evidence="1">The sequence shown here is derived from an EMBL/GenBank/DDBJ whole genome shotgun (WGS) entry which is preliminary data.</text>
</comment>
<evidence type="ECO:0000313" key="2">
    <source>
        <dbReference type="Proteomes" id="UP000299102"/>
    </source>
</evidence>
<dbReference type="EMBL" id="BGZK01000061">
    <property type="protein sequence ID" value="GBP14087.1"/>
    <property type="molecule type" value="Genomic_DNA"/>
</dbReference>